<gene>
    <name evidence="1" type="ORF">ASPBRDRAFT_661119</name>
</gene>
<organism evidence="1 2">
    <name type="scientific">Aspergillus brasiliensis (strain CBS 101740 / IMI 381727 / IBT 21946)</name>
    <dbReference type="NCBI Taxonomy" id="767769"/>
    <lineage>
        <taxon>Eukaryota</taxon>
        <taxon>Fungi</taxon>
        <taxon>Dikarya</taxon>
        <taxon>Ascomycota</taxon>
        <taxon>Pezizomycotina</taxon>
        <taxon>Eurotiomycetes</taxon>
        <taxon>Eurotiomycetidae</taxon>
        <taxon>Eurotiales</taxon>
        <taxon>Aspergillaceae</taxon>
        <taxon>Aspergillus</taxon>
        <taxon>Aspergillus subgen. Circumdati</taxon>
    </lineage>
</organism>
<keyword evidence="2" id="KW-1185">Reference proteome</keyword>
<reference evidence="2" key="1">
    <citation type="journal article" date="2017" name="Genome Biol.">
        <title>Comparative genomics reveals high biological diversity and specific adaptations in the industrially and medically important fungal genus Aspergillus.</title>
        <authorList>
            <person name="de Vries R.P."/>
            <person name="Riley R."/>
            <person name="Wiebenga A."/>
            <person name="Aguilar-Osorio G."/>
            <person name="Amillis S."/>
            <person name="Uchima C.A."/>
            <person name="Anderluh G."/>
            <person name="Asadollahi M."/>
            <person name="Askin M."/>
            <person name="Barry K."/>
            <person name="Battaglia E."/>
            <person name="Bayram O."/>
            <person name="Benocci T."/>
            <person name="Braus-Stromeyer S.A."/>
            <person name="Caldana C."/>
            <person name="Canovas D."/>
            <person name="Cerqueira G.C."/>
            <person name="Chen F."/>
            <person name="Chen W."/>
            <person name="Choi C."/>
            <person name="Clum A."/>
            <person name="Dos Santos R.A."/>
            <person name="Damasio A.R."/>
            <person name="Diallinas G."/>
            <person name="Emri T."/>
            <person name="Fekete E."/>
            <person name="Flipphi M."/>
            <person name="Freyberg S."/>
            <person name="Gallo A."/>
            <person name="Gournas C."/>
            <person name="Habgood R."/>
            <person name="Hainaut M."/>
            <person name="Harispe M.L."/>
            <person name="Henrissat B."/>
            <person name="Hilden K.S."/>
            <person name="Hope R."/>
            <person name="Hossain A."/>
            <person name="Karabika E."/>
            <person name="Karaffa L."/>
            <person name="Karanyi Z."/>
            <person name="Krasevec N."/>
            <person name="Kuo A."/>
            <person name="Kusch H."/>
            <person name="LaButti K."/>
            <person name="Lagendijk E.L."/>
            <person name="Lapidus A."/>
            <person name="Levasseur A."/>
            <person name="Lindquist E."/>
            <person name="Lipzen A."/>
            <person name="Logrieco A.F."/>
            <person name="MacCabe A."/>
            <person name="Maekelae M.R."/>
            <person name="Malavazi I."/>
            <person name="Melin P."/>
            <person name="Meyer V."/>
            <person name="Mielnichuk N."/>
            <person name="Miskei M."/>
            <person name="Molnar A.P."/>
            <person name="Mule G."/>
            <person name="Ngan C.Y."/>
            <person name="Orejas M."/>
            <person name="Orosz E."/>
            <person name="Ouedraogo J.P."/>
            <person name="Overkamp K.M."/>
            <person name="Park H.-S."/>
            <person name="Perrone G."/>
            <person name="Piumi F."/>
            <person name="Punt P.J."/>
            <person name="Ram A.F."/>
            <person name="Ramon A."/>
            <person name="Rauscher S."/>
            <person name="Record E."/>
            <person name="Riano-Pachon D.M."/>
            <person name="Robert V."/>
            <person name="Roehrig J."/>
            <person name="Ruller R."/>
            <person name="Salamov A."/>
            <person name="Salih N.S."/>
            <person name="Samson R.A."/>
            <person name="Sandor E."/>
            <person name="Sanguinetti M."/>
            <person name="Schuetze T."/>
            <person name="Sepcic K."/>
            <person name="Shelest E."/>
            <person name="Sherlock G."/>
            <person name="Sophianopoulou V."/>
            <person name="Squina F.M."/>
            <person name="Sun H."/>
            <person name="Susca A."/>
            <person name="Todd R.B."/>
            <person name="Tsang A."/>
            <person name="Unkles S.E."/>
            <person name="van de Wiele N."/>
            <person name="van Rossen-Uffink D."/>
            <person name="Oliveira J.V."/>
            <person name="Vesth T.C."/>
            <person name="Visser J."/>
            <person name="Yu J.-H."/>
            <person name="Zhou M."/>
            <person name="Andersen M.R."/>
            <person name="Archer D.B."/>
            <person name="Baker S.E."/>
            <person name="Benoit I."/>
            <person name="Brakhage A.A."/>
            <person name="Braus G.H."/>
            <person name="Fischer R."/>
            <person name="Frisvad J.C."/>
            <person name="Goldman G.H."/>
            <person name="Houbraken J."/>
            <person name="Oakley B."/>
            <person name="Pocsi I."/>
            <person name="Scazzocchio C."/>
            <person name="Seiboth B."/>
            <person name="vanKuyk P.A."/>
            <person name="Wortman J."/>
            <person name="Dyer P.S."/>
            <person name="Grigoriev I.V."/>
        </authorList>
    </citation>
    <scope>NUCLEOTIDE SEQUENCE [LARGE SCALE GENOMIC DNA]</scope>
    <source>
        <strain evidence="2">CBS 101740 / IMI 381727 / IBT 21946</strain>
    </source>
</reference>
<dbReference type="OrthoDB" id="5374206at2759"/>
<evidence type="ECO:0000313" key="1">
    <source>
        <dbReference type="EMBL" id="OJJ67753.1"/>
    </source>
</evidence>
<proteinExistence type="predicted"/>
<sequence>MVVKLGPEQLQREHWTFKSQKYDDRLISANAQPLGTDQGGVRCTKEYRYGFNDFVIAELNPKKAVFEGYAREPPMPPAHPRSQGMATPVRHGRLNAVRGAYHYTGYTTIAYGWGKQKEIFTLGGDNEYVNIHCRNAENYNDFDPMTKLVALPIPHGFANSDTFWIDTNGGVRALYFPARFQLNEDCPNIGVYAKISFVEEKSREFVYAGPLIADNTMARLFDLEEADLSDVSRKVDKTVELHISPHYGADDPLQTVVVNVPKFIDACFGLYLPNPPLPYDAVYVTHCENIHAKCWPDRPGLFPGSTVWPEEVGRSYSAVINTMDQINLQETTKSELGTGAEIGLSILCMAASLVPYIGPLLATGGDVMIEKLKNIRTDSDETDVGFLGVVSKTWSSTPDEAKSRLVKGIASALKTMKK</sequence>
<dbReference type="GeneID" id="93581151"/>
<name>A0A1L9U847_ASPBC</name>
<dbReference type="RefSeq" id="XP_067475002.1">
    <property type="nucleotide sequence ID" value="XM_067628663.1"/>
</dbReference>
<dbReference type="EMBL" id="KV878693">
    <property type="protein sequence ID" value="OJJ67753.1"/>
    <property type="molecule type" value="Genomic_DNA"/>
</dbReference>
<dbReference type="Proteomes" id="UP000184499">
    <property type="component" value="Unassembled WGS sequence"/>
</dbReference>
<dbReference type="AlphaFoldDB" id="A0A1L9U847"/>
<accession>A0A1L9U847</accession>
<evidence type="ECO:0000313" key="2">
    <source>
        <dbReference type="Proteomes" id="UP000184499"/>
    </source>
</evidence>
<dbReference type="VEuPathDB" id="FungiDB:ASPBRDRAFT_661119"/>
<protein>
    <submittedName>
        <fullName evidence="1">Uncharacterized protein</fullName>
    </submittedName>
</protein>